<gene>
    <name evidence="9" type="ORF">GCM10009760_58040</name>
</gene>
<dbReference type="Pfam" id="PF02016">
    <property type="entry name" value="Peptidase_S66"/>
    <property type="match status" value="1"/>
</dbReference>
<accession>A0ABP5LYZ8</accession>
<keyword evidence="10" id="KW-1185">Reference proteome</keyword>
<evidence type="ECO:0000313" key="9">
    <source>
        <dbReference type="EMBL" id="GAA2156734.1"/>
    </source>
</evidence>
<dbReference type="RefSeq" id="WP_344469002.1">
    <property type="nucleotide sequence ID" value="NZ_BAAANT010000053.1"/>
</dbReference>
<evidence type="ECO:0000256" key="5">
    <source>
        <dbReference type="ARBA" id="ARBA00022825"/>
    </source>
</evidence>
<reference evidence="10" key="1">
    <citation type="journal article" date="2019" name="Int. J. Syst. Evol. Microbiol.">
        <title>The Global Catalogue of Microorganisms (GCM) 10K type strain sequencing project: providing services to taxonomists for standard genome sequencing and annotation.</title>
        <authorList>
            <consortium name="The Broad Institute Genomics Platform"/>
            <consortium name="The Broad Institute Genome Sequencing Center for Infectious Disease"/>
            <person name="Wu L."/>
            <person name="Ma J."/>
        </authorList>
    </citation>
    <scope>NUCLEOTIDE SEQUENCE [LARGE SCALE GENOMIC DNA]</scope>
    <source>
        <strain evidence="10">JCM 14560</strain>
    </source>
</reference>
<keyword evidence="3" id="KW-0645">Protease</keyword>
<evidence type="ECO:0000256" key="4">
    <source>
        <dbReference type="ARBA" id="ARBA00022801"/>
    </source>
</evidence>
<feature type="region of interest" description="Disordered" evidence="6">
    <location>
        <begin position="318"/>
        <end position="345"/>
    </location>
</feature>
<dbReference type="Pfam" id="PF17676">
    <property type="entry name" value="Peptidase_S66C"/>
    <property type="match status" value="1"/>
</dbReference>
<evidence type="ECO:0000256" key="2">
    <source>
        <dbReference type="ARBA" id="ARBA00022645"/>
    </source>
</evidence>
<comment type="similarity">
    <text evidence="1">Belongs to the peptidase S66 family.</text>
</comment>
<evidence type="ECO:0000256" key="3">
    <source>
        <dbReference type="ARBA" id="ARBA00022670"/>
    </source>
</evidence>
<dbReference type="InterPro" id="IPR027461">
    <property type="entry name" value="Carboxypeptidase_A_C_sf"/>
</dbReference>
<dbReference type="EMBL" id="BAAANT010000053">
    <property type="protein sequence ID" value="GAA2156734.1"/>
    <property type="molecule type" value="Genomic_DNA"/>
</dbReference>
<organism evidence="9 10">
    <name type="scientific">Kitasatospora kazusensis</name>
    <dbReference type="NCBI Taxonomy" id="407974"/>
    <lineage>
        <taxon>Bacteria</taxon>
        <taxon>Bacillati</taxon>
        <taxon>Actinomycetota</taxon>
        <taxon>Actinomycetes</taxon>
        <taxon>Kitasatosporales</taxon>
        <taxon>Streptomycetaceae</taxon>
        <taxon>Kitasatospora</taxon>
    </lineage>
</organism>
<dbReference type="InterPro" id="IPR040449">
    <property type="entry name" value="Peptidase_S66_N"/>
</dbReference>
<dbReference type="InterPro" id="IPR029062">
    <property type="entry name" value="Class_I_gatase-like"/>
</dbReference>
<evidence type="ECO:0000313" key="10">
    <source>
        <dbReference type="Proteomes" id="UP001422759"/>
    </source>
</evidence>
<keyword evidence="4" id="KW-0378">Hydrolase</keyword>
<protein>
    <submittedName>
        <fullName evidence="9">LD-carboxypeptidase</fullName>
    </submittedName>
</protein>
<dbReference type="InterPro" id="IPR003507">
    <property type="entry name" value="S66_fam"/>
</dbReference>
<evidence type="ECO:0000256" key="1">
    <source>
        <dbReference type="ARBA" id="ARBA00010233"/>
    </source>
</evidence>
<feature type="domain" description="LD-carboxypeptidase N-terminal" evidence="7">
    <location>
        <begin position="22"/>
        <end position="142"/>
    </location>
</feature>
<dbReference type="SUPFAM" id="SSF141986">
    <property type="entry name" value="LD-carboxypeptidase A C-terminal domain-like"/>
    <property type="match status" value="1"/>
</dbReference>
<dbReference type="Proteomes" id="UP001422759">
    <property type="component" value="Unassembled WGS sequence"/>
</dbReference>
<dbReference type="PANTHER" id="PTHR30237">
    <property type="entry name" value="MURAMOYLTETRAPEPTIDE CARBOXYPEPTIDASE"/>
    <property type="match status" value="1"/>
</dbReference>
<feature type="compositionally biased region" description="Basic and acidic residues" evidence="6">
    <location>
        <begin position="318"/>
        <end position="328"/>
    </location>
</feature>
<keyword evidence="5" id="KW-0720">Serine protease</keyword>
<dbReference type="CDD" id="cd07025">
    <property type="entry name" value="Peptidase_S66"/>
    <property type="match status" value="1"/>
</dbReference>
<dbReference type="SUPFAM" id="SSF52317">
    <property type="entry name" value="Class I glutamine amidotransferase-like"/>
    <property type="match status" value="1"/>
</dbReference>
<dbReference type="InterPro" id="IPR040921">
    <property type="entry name" value="Peptidase_S66C"/>
</dbReference>
<feature type="domain" description="LD-carboxypeptidase C-terminal" evidence="8">
    <location>
        <begin position="188"/>
        <end position="299"/>
    </location>
</feature>
<evidence type="ECO:0000259" key="7">
    <source>
        <dbReference type="Pfam" id="PF02016"/>
    </source>
</evidence>
<keyword evidence="2" id="KW-0121">Carboxypeptidase</keyword>
<dbReference type="InterPro" id="IPR027478">
    <property type="entry name" value="LdcA_N"/>
</dbReference>
<name>A0ABP5LYZ8_9ACTN</name>
<feature type="compositionally biased region" description="Polar residues" evidence="6">
    <location>
        <begin position="334"/>
        <end position="345"/>
    </location>
</feature>
<sequence length="345" mass="36121">MAQLQPRHALRRPPRLLPGDRVAVVAPSGPVDQERLAIGTDLLRSWGLDVVPGSHLRDTHPELRYLAGTDADRAADFERAWLDPDIAAVICARGGYGVQRMTELVDWDALRAAPPKALVGFSDATALHEAVAQRLGVATLYGPMATTTSFIADAGTAGHLRRTLFDPADTTVLTAPTATPLVPGAAHGITAGGCASVLAADRGTPTARPSFAGALLLLEDTNEHPYQLDRILTQLLRSGALDGVAGIVLGSWNGCGRLERVRELMLDRLAPLGVPILWELGFGHGPSTLTVPLGIPARLDATAGTLTLDLPALSDGTHAEQTHADRSAADGTRPTGTRSAESAAS</sequence>
<dbReference type="Gene3D" id="3.50.30.60">
    <property type="entry name" value="LD-carboxypeptidase A C-terminal domain-like"/>
    <property type="match status" value="1"/>
</dbReference>
<proteinExistence type="inferred from homology"/>
<evidence type="ECO:0000259" key="8">
    <source>
        <dbReference type="Pfam" id="PF17676"/>
    </source>
</evidence>
<evidence type="ECO:0000256" key="6">
    <source>
        <dbReference type="SAM" id="MobiDB-lite"/>
    </source>
</evidence>
<comment type="caution">
    <text evidence="9">The sequence shown here is derived from an EMBL/GenBank/DDBJ whole genome shotgun (WGS) entry which is preliminary data.</text>
</comment>
<dbReference type="Gene3D" id="3.40.50.10740">
    <property type="entry name" value="Class I glutamine amidotransferase-like"/>
    <property type="match status" value="1"/>
</dbReference>
<dbReference type="PIRSF" id="PIRSF028757">
    <property type="entry name" value="LD-carboxypeptidase"/>
    <property type="match status" value="1"/>
</dbReference>
<dbReference type="PANTHER" id="PTHR30237:SF2">
    <property type="entry name" value="MUREIN TETRAPEPTIDE CARBOXYPEPTIDASE"/>
    <property type="match status" value="1"/>
</dbReference>